<evidence type="ECO:0000313" key="2">
    <source>
        <dbReference type="Proteomes" id="UP000215335"/>
    </source>
</evidence>
<proteinExistence type="predicted"/>
<organism evidence="1 2">
    <name type="scientific">Trichomalopsis sarcophagae</name>
    <dbReference type="NCBI Taxonomy" id="543379"/>
    <lineage>
        <taxon>Eukaryota</taxon>
        <taxon>Metazoa</taxon>
        <taxon>Ecdysozoa</taxon>
        <taxon>Arthropoda</taxon>
        <taxon>Hexapoda</taxon>
        <taxon>Insecta</taxon>
        <taxon>Pterygota</taxon>
        <taxon>Neoptera</taxon>
        <taxon>Endopterygota</taxon>
        <taxon>Hymenoptera</taxon>
        <taxon>Apocrita</taxon>
        <taxon>Proctotrupomorpha</taxon>
        <taxon>Chalcidoidea</taxon>
        <taxon>Pteromalidae</taxon>
        <taxon>Pteromalinae</taxon>
        <taxon>Trichomalopsis</taxon>
    </lineage>
</organism>
<comment type="caution">
    <text evidence="1">The sequence shown here is derived from an EMBL/GenBank/DDBJ whole genome shotgun (WGS) entry which is preliminary data.</text>
</comment>
<keyword evidence="2" id="KW-1185">Reference proteome</keyword>
<accession>A0A232EIM3</accession>
<protein>
    <submittedName>
        <fullName evidence="1">Uncharacterized protein</fullName>
    </submittedName>
</protein>
<gene>
    <name evidence="1" type="ORF">TSAR_003447</name>
</gene>
<name>A0A232EIM3_9HYME</name>
<reference evidence="1 2" key="1">
    <citation type="journal article" date="2017" name="Curr. Biol.">
        <title>The Evolution of Venom by Co-option of Single-Copy Genes.</title>
        <authorList>
            <person name="Martinson E.O."/>
            <person name="Mrinalini"/>
            <person name="Kelkar Y.D."/>
            <person name="Chang C.H."/>
            <person name="Werren J.H."/>
        </authorList>
    </citation>
    <scope>NUCLEOTIDE SEQUENCE [LARGE SCALE GENOMIC DNA]</scope>
    <source>
        <strain evidence="1 2">Alberta</strain>
        <tissue evidence="1">Whole body</tissue>
    </source>
</reference>
<sequence length="75" mass="8428">MSSDVVAGIIVQDRRCHGLFSGCHLSTGISEVFSVRRGSKPPVGSNFVLLLRLRTLLVHGVMFTVSRNQFELRWR</sequence>
<dbReference type="EMBL" id="NNAY01004194">
    <property type="protein sequence ID" value="OXU18219.1"/>
    <property type="molecule type" value="Genomic_DNA"/>
</dbReference>
<evidence type="ECO:0000313" key="1">
    <source>
        <dbReference type="EMBL" id="OXU18219.1"/>
    </source>
</evidence>
<dbReference type="AlphaFoldDB" id="A0A232EIM3"/>
<dbReference type="Proteomes" id="UP000215335">
    <property type="component" value="Unassembled WGS sequence"/>
</dbReference>